<dbReference type="EMBL" id="QKKF02027262">
    <property type="protein sequence ID" value="RZF35908.1"/>
    <property type="molecule type" value="Genomic_DNA"/>
</dbReference>
<reference evidence="4 5" key="1">
    <citation type="journal article" date="2017" name="Gigascience">
        <title>Genome sequence of the small brown planthopper, Laodelphax striatellus.</title>
        <authorList>
            <person name="Zhu J."/>
            <person name="Jiang F."/>
            <person name="Wang X."/>
            <person name="Yang P."/>
            <person name="Bao Y."/>
            <person name="Zhao W."/>
            <person name="Wang W."/>
            <person name="Lu H."/>
            <person name="Wang Q."/>
            <person name="Cui N."/>
            <person name="Li J."/>
            <person name="Chen X."/>
            <person name="Luo L."/>
            <person name="Yu J."/>
            <person name="Kang L."/>
            <person name="Cui F."/>
        </authorList>
    </citation>
    <scope>NUCLEOTIDE SEQUENCE [LARGE SCALE GENOMIC DNA]</scope>
    <source>
        <strain evidence="4">Lst14</strain>
    </source>
</reference>
<keyword evidence="5" id="KW-1185">Reference proteome</keyword>
<dbReference type="GO" id="GO:0008013">
    <property type="term" value="F:beta-catenin binding"/>
    <property type="evidence" value="ECO:0007669"/>
    <property type="project" value="InterPro"/>
</dbReference>
<feature type="coiled-coil region" evidence="2">
    <location>
        <begin position="67"/>
        <end position="120"/>
    </location>
</feature>
<dbReference type="AlphaFoldDB" id="A0A482WR24"/>
<dbReference type="STRING" id="195883.A0A482WR24"/>
<dbReference type="PANTHER" id="PTHR16505">
    <property type="entry name" value="PROTEIN LZIC"/>
    <property type="match status" value="1"/>
</dbReference>
<evidence type="ECO:0000256" key="1">
    <source>
        <dbReference type="ARBA" id="ARBA00006505"/>
    </source>
</evidence>
<dbReference type="InterPro" id="IPR040065">
    <property type="entry name" value="LZIC"/>
</dbReference>
<feature type="domain" description="Beta-catenin-interacting ICAT" evidence="3">
    <location>
        <begin position="171"/>
        <end position="216"/>
    </location>
</feature>
<dbReference type="InterPro" id="IPR009428">
    <property type="entry name" value="ICAT_dom"/>
</dbReference>
<protein>
    <recommendedName>
        <fullName evidence="3">Beta-catenin-interacting ICAT domain-containing protein</fullName>
    </recommendedName>
</protein>
<gene>
    <name evidence="4" type="ORF">LSTR_LSTR013957</name>
</gene>
<dbReference type="Gene3D" id="1.10.10.490">
    <property type="entry name" value="Beta-catenin-interacting ICAT"/>
    <property type="match status" value="1"/>
</dbReference>
<evidence type="ECO:0000313" key="5">
    <source>
        <dbReference type="Proteomes" id="UP000291343"/>
    </source>
</evidence>
<comment type="similarity">
    <text evidence="1">Belongs to the CTNNBIP1 family.</text>
</comment>
<dbReference type="PANTHER" id="PTHR16505:SF8">
    <property type="entry name" value="PROTEIN LZIC"/>
    <property type="match status" value="1"/>
</dbReference>
<name>A0A482WR24_LAOST</name>
<dbReference type="SMR" id="A0A482WR24"/>
<dbReference type="InParanoid" id="A0A482WR24"/>
<dbReference type="InterPro" id="IPR036911">
    <property type="entry name" value="ICAT_sf"/>
</dbReference>
<dbReference type="Pfam" id="PF06384">
    <property type="entry name" value="ICAT"/>
    <property type="match status" value="1"/>
</dbReference>
<organism evidence="4 5">
    <name type="scientific">Laodelphax striatellus</name>
    <name type="common">Small brown planthopper</name>
    <name type="synonym">Delphax striatella</name>
    <dbReference type="NCBI Taxonomy" id="195883"/>
    <lineage>
        <taxon>Eukaryota</taxon>
        <taxon>Metazoa</taxon>
        <taxon>Ecdysozoa</taxon>
        <taxon>Arthropoda</taxon>
        <taxon>Hexapoda</taxon>
        <taxon>Insecta</taxon>
        <taxon>Pterygota</taxon>
        <taxon>Neoptera</taxon>
        <taxon>Paraneoptera</taxon>
        <taxon>Hemiptera</taxon>
        <taxon>Auchenorrhyncha</taxon>
        <taxon>Fulgoroidea</taxon>
        <taxon>Delphacidae</taxon>
        <taxon>Criomorphinae</taxon>
        <taxon>Laodelphax</taxon>
    </lineage>
</organism>
<dbReference type="OrthoDB" id="10262856at2759"/>
<evidence type="ECO:0000259" key="3">
    <source>
        <dbReference type="Pfam" id="PF06384"/>
    </source>
</evidence>
<proteinExistence type="inferred from homology"/>
<comment type="caution">
    <text evidence="4">The sequence shown here is derived from an EMBL/GenBank/DDBJ whole genome shotgun (WGS) entry which is preliminary data.</text>
</comment>
<keyword evidence="2" id="KW-0175">Coiled coil</keyword>
<sequence>MLAFSQQLHKKSDHARVWIYPEDYNDFIYKLLPESFQDQKTYDTFFCVEARKTRFKIYFFSMSSKGTEETEMLKSNLNDQLQRLLLQLKDIEECKDELDAEDYEETKADTIEQLQELNERISKMMAGDITLVDHFSAMQMATASAIGAASGAKQLFAKQQPEQLKQRLQQLDADLKLGHLDPDTVKRKKVEILTALRQMGEKLSAADLQLIAQLGKQTENRQQAASWRESIGLSQDGG</sequence>
<evidence type="ECO:0000256" key="2">
    <source>
        <dbReference type="SAM" id="Coils"/>
    </source>
</evidence>
<evidence type="ECO:0000313" key="4">
    <source>
        <dbReference type="EMBL" id="RZF35908.1"/>
    </source>
</evidence>
<accession>A0A482WR24</accession>
<dbReference type="Proteomes" id="UP000291343">
    <property type="component" value="Unassembled WGS sequence"/>
</dbReference>